<proteinExistence type="predicted"/>
<evidence type="ECO:0000313" key="2">
    <source>
        <dbReference type="Proteomes" id="UP000790347"/>
    </source>
</evidence>
<sequence>MVLMPPLVAMVVEMNVFVKTIRQLPESTWQLNILLDMMPIFIPIFFHLWRHQSIICMVPTSYIKNKKIKSESGSKSAYNSNNNNNNENKQQCIGAITAYLHIDIIRKN</sequence>
<name>A0A922HP17_DERFA</name>
<evidence type="ECO:0000313" key="1">
    <source>
        <dbReference type="EMBL" id="KAH9497118.1"/>
    </source>
</evidence>
<reference evidence="1" key="2">
    <citation type="journal article" date="2022" name="Res Sq">
        <title>Comparative Genomics Reveals Insights into the Divergent Evolution of Astigmatic Mites and Household Pest Adaptations.</title>
        <authorList>
            <person name="Xiong Q."/>
            <person name="Wan A.T.-Y."/>
            <person name="Liu X.-Y."/>
            <person name="Fung C.S.-H."/>
            <person name="Xiao X."/>
            <person name="Malainual N."/>
            <person name="Hou J."/>
            <person name="Wang L."/>
            <person name="Wang M."/>
            <person name="Yang K."/>
            <person name="Cui Y."/>
            <person name="Leung E."/>
            <person name="Nong W."/>
            <person name="Shin S.-K."/>
            <person name="Au S."/>
            <person name="Jeong K.Y."/>
            <person name="Chew F.T."/>
            <person name="Hui J."/>
            <person name="Leung T.F."/>
            <person name="Tungtrongchitr A."/>
            <person name="Zhong N."/>
            <person name="Liu Z."/>
            <person name="Tsui S."/>
        </authorList>
    </citation>
    <scope>NUCLEOTIDE SEQUENCE</scope>
    <source>
        <strain evidence="1">Derf</strain>
        <tissue evidence="1">Whole organism</tissue>
    </source>
</reference>
<organism evidence="1 2">
    <name type="scientific">Dermatophagoides farinae</name>
    <name type="common">American house dust mite</name>
    <dbReference type="NCBI Taxonomy" id="6954"/>
    <lineage>
        <taxon>Eukaryota</taxon>
        <taxon>Metazoa</taxon>
        <taxon>Ecdysozoa</taxon>
        <taxon>Arthropoda</taxon>
        <taxon>Chelicerata</taxon>
        <taxon>Arachnida</taxon>
        <taxon>Acari</taxon>
        <taxon>Acariformes</taxon>
        <taxon>Sarcoptiformes</taxon>
        <taxon>Astigmata</taxon>
        <taxon>Psoroptidia</taxon>
        <taxon>Analgoidea</taxon>
        <taxon>Pyroglyphidae</taxon>
        <taxon>Dermatophagoidinae</taxon>
        <taxon>Dermatophagoides</taxon>
    </lineage>
</organism>
<dbReference type="AlphaFoldDB" id="A0A922HP17"/>
<dbReference type="EMBL" id="ASGP02000007">
    <property type="protein sequence ID" value="KAH9497118.1"/>
    <property type="molecule type" value="Genomic_DNA"/>
</dbReference>
<dbReference type="Proteomes" id="UP000790347">
    <property type="component" value="Unassembled WGS sequence"/>
</dbReference>
<gene>
    <name evidence="1" type="ORF">DERF_013126</name>
</gene>
<accession>A0A922HP17</accession>
<comment type="caution">
    <text evidence="1">The sequence shown here is derived from an EMBL/GenBank/DDBJ whole genome shotgun (WGS) entry which is preliminary data.</text>
</comment>
<keyword evidence="2" id="KW-1185">Reference proteome</keyword>
<protein>
    <submittedName>
        <fullName evidence="1">Uncharacterized protein</fullName>
    </submittedName>
</protein>
<reference evidence="1" key="1">
    <citation type="submission" date="2013-05" db="EMBL/GenBank/DDBJ databases">
        <authorList>
            <person name="Yim A.K.Y."/>
            <person name="Chan T.F."/>
            <person name="Ji K.M."/>
            <person name="Liu X.Y."/>
            <person name="Zhou J.W."/>
            <person name="Li R.Q."/>
            <person name="Yang K.Y."/>
            <person name="Li J."/>
            <person name="Li M."/>
            <person name="Law P.T.W."/>
            <person name="Wu Y.L."/>
            <person name="Cai Z.L."/>
            <person name="Qin H."/>
            <person name="Bao Y."/>
            <person name="Leung R.K.K."/>
            <person name="Ng P.K.S."/>
            <person name="Zou J."/>
            <person name="Zhong X.J."/>
            <person name="Ran P.X."/>
            <person name="Zhong N.S."/>
            <person name="Liu Z.G."/>
            <person name="Tsui S.K.W."/>
        </authorList>
    </citation>
    <scope>NUCLEOTIDE SEQUENCE</scope>
    <source>
        <strain evidence="1">Derf</strain>
        <tissue evidence="1">Whole organism</tissue>
    </source>
</reference>